<evidence type="ECO:0000256" key="5">
    <source>
        <dbReference type="ARBA" id="ARBA00023002"/>
    </source>
</evidence>
<evidence type="ECO:0000313" key="12">
    <source>
        <dbReference type="Proteomes" id="UP000325003"/>
    </source>
</evidence>
<keyword evidence="5 7" id="KW-0560">Oxidoreductase</keyword>
<dbReference type="SUPFAM" id="SSF56634">
    <property type="entry name" value="Heme-dependent catalase-like"/>
    <property type="match status" value="1"/>
</dbReference>
<name>A0A5B1LKF2_9ACTN</name>
<comment type="caution">
    <text evidence="11">The sequence shown here is derived from an EMBL/GenBank/DDBJ whole genome shotgun (WGS) entry which is preliminary data.</text>
</comment>
<keyword evidence="4 7" id="KW-0479">Metal-binding</keyword>
<evidence type="ECO:0000256" key="1">
    <source>
        <dbReference type="ARBA" id="ARBA00005329"/>
    </source>
</evidence>
<dbReference type="InterPro" id="IPR020835">
    <property type="entry name" value="Catalase_sf"/>
</dbReference>
<comment type="similarity">
    <text evidence="1 7">Belongs to the catalase family.</text>
</comment>
<dbReference type="EMBL" id="VUJV01000001">
    <property type="protein sequence ID" value="KAA1420946.1"/>
    <property type="molecule type" value="Genomic_DNA"/>
</dbReference>
<accession>A0A5B1LKF2</accession>
<organism evidence="11 12">
    <name type="scientific">Nocardioides humilatus</name>
    <dbReference type="NCBI Taxonomy" id="2607660"/>
    <lineage>
        <taxon>Bacteria</taxon>
        <taxon>Bacillati</taxon>
        <taxon>Actinomycetota</taxon>
        <taxon>Actinomycetes</taxon>
        <taxon>Propionibacteriales</taxon>
        <taxon>Nocardioidaceae</taxon>
        <taxon>Nocardioides</taxon>
    </lineage>
</organism>
<dbReference type="PRINTS" id="PR00067">
    <property type="entry name" value="CATALASE"/>
</dbReference>
<dbReference type="Proteomes" id="UP000325003">
    <property type="component" value="Unassembled WGS sequence"/>
</dbReference>
<evidence type="ECO:0000256" key="6">
    <source>
        <dbReference type="ARBA" id="ARBA00023004"/>
    </source>
</evidence>
<dbReference type="GO" id="GO:0042542">
    <property type="term" value="P:response to hydrogen peroxide"/>
    <property type="evidence" value="ECO:0007669"/>
    <property type="project" value="TreeGrafter"/>
</dbReference>
<dbReference type="PANTHER" id="PTHR11465:SF9">
    <property type="entry name" value="CATALASE"/>
    <property type="match status" value="1"/>
</dbReference>
<dbReference type="GO" id="GO:0046872">
    <property type="term" value="F:metal ion binding"/>
    <property type="evidence" value="ECO:0007669"/>
    <property type="project" value="UniProtKB-KW"/>
</dbReference>
<comment type="function">
    <text evidence="7">Has an organic peroxide-dependent peroxidase activity.</text>
</comment>
<keyword evidence="6 7" id="KW-0408">Iron</keyword>
<feature type="active site" evidence="8">
    <location>
        <position position="35"/>
    </location>
</feature>
<dbReference type="Gene3D" id="1.20.1280.120">
    <property type="match status" value="1"/>
</dbReference>
<evidence type="ECO:0000256" key="2">
    <source>
        <dbReference type="ARBA" id="ARBA00022559"/>
    </source>
</evidence>
<reference evidence="11 12" key="2">
    <citation type="submission" date="2019-09" db="EMBL/GenBank/DDBJ databases">
        <authorList>
            <person name="Jin C."/>
        </authorList>
    </citation>
    <scope>NUCLEOTIDE SEQUENCE [LARGE SCALE GENOMIC DNA]</scope>
    <source>
        <strain evidence="11 12">BN130099</strain>
    </source>
</reference>
<keyword evidence="12" id="KW-1185">Reference proteome</keyword>
<feature type="binding site" description="axial binding residue" evidence="9">
    <location>
        <position position="295"/>
    </location>
    <ligand>
        <name>heme</name>
        <dbReference type="ChEBI" id="CHEBI:30413"/>
    </ligand>
    <ligandPart>
        <name>Fe</name>
        <dbReference type="ChEBI" id="CHEBI:18248"/>
    </ligandPart>
</feature>
<dbReference type="InterPro" id="IPR011614">
    <property type="entry name" value="Catalase_core"/>
</dbReference>
<evidence type="ECO:0000313" key="11">
    <source>
        <dbReference type="EMBL" id="KAA1420946.1"/>
    </source>
</evidence>
<dbReference type="InterPro" id="IPR024168">
    <property type="entry name" value="Catalase_SrpA-type_pred"/>
</dbReference>
<sequence>MVSEVSALSPSKAIDRIRASFGRPAEHDSNHRSLHAKGAFYSGTFTASARSKELSRAGHLQGDAVPVVLRWSNGGGNPRVPDKAPDVRGMSVSFKLADGTSTDILGQTAPRFVVRSPEAFVEFTEAARNPKKMPAFLLRHRDAVVPLLANGKAGALASPKSYAVATYYAVHAYKWVAADGKESWVRYTLRPASSTEPAGTFAGKDRLFEEITARLGAGPVTFTLEVQVAAEGDDPHDPMSVWKSKDVFDAGTFTFTSVAEDPEADGGVVVFDPTRIVDGIELSEDPILLYRPKAYSESVKRRMG</sequence>
<dbReference type="Gene3D" id="2.40.180.10">
    <property type="entry name" value="Catalase core domain"/>
    <property type="match status" value="1"/>
</dbReference>
<keyword evidence="2 7" id="KW-0575">Peroxidase</keyword>
<keyword evidence="3 7" id="KW-0349">Heme</keyword>
<evidence type="ECO:0000256" key="3">
    <source>
        <dbReference type="ARBA" id="ARBA00022617"/>
    </source>
</evidence>
<dbReference type="GO" id="GO:0005737">
    <property type="term" value="C:cytoplasm"/>
    <property type="evidence" value="ECO:0007669"/>
    <property type="project" value="TreeGrafter"/>
</dbReference>
<evidence type="ECO:0000259" key="10">
    <source>
        <dbReference type="SMART" id="SM01060"/>
    </source>
</evidence>
<dbReference type="PROSITE" id="PS51402">
    <property type="entry name" value="CATALASE_3"/>
    <property type="match status" value="1"/>
</dbReference>
<dbReference type="Pfam" id="PF00199">
    <property type="entry name" value="Catalase"/>
    <property type="match status" value="1"/>
</dbReference>
<evidence type="ECO:0000256" key="4">
    <source>
        <dbReference type="ARBA" id="ARBA00022723"/>
    </source>
</evidence>
<evidence type="ECO:0000256" key="9">
    <source>
        <dbReference type="PIRSR" id="PIRSR000296-2"/>
    </source>
</evidence>
<dbReference type="GO" id="GO:0004096">
    <property type="term" value="F:catalase activity"/>
    <property type="evidence" value="ECO:0007669"/>
    <property type="project" value="InterPro"/>
</dbReference>
<dbReference type="GO" id="GO:0042744">
    <property type="term" value="P:hydrogen peroxide catabolic process"/>
    <property type="evidence" value="ECO:0007669"/>
    <property type="project" value="TreeGrafter"/>
</dbReference>
<protein>
    <recommendedName>
        <fullName evidence="7">Catalase-related peroxidase</fullName>
        <ecNumber evidence="7">1.11.1.-</ecNumber>
    </recommendedName>
</protein>
<feature type="domain" description="Catalase core" evidence="10">
    <location>
        <begin position="18"/>
        <end position="304"/>
    </location>
</feature>
<comment type="cofactor">
    <cofactor evidence="7">
        <name>heme</name>
        <dbReference type="ChEBI" id="CHEBI:30413"/>
    </cofactor>
</comment>
<dbReference type="PANTHER" id="PTHR11465">
    <property type="entry name" value="CATALASE"/>
    <property type="match status" value="1"/>
</dbReference>
<reference evidence="11 12" key="1">
    <citation type="submission" date="2019-09" db="EMBL/GenBank/DDBJ databases">
        <title>Nocardioides panacisoli sp. nov., isolated from the soil of a ginseng field.</title>
        <authorList>
            <person name="Cho C."/>
        </authorList>
    </citation>
    <scope>NUCLEOTIDE SEQUENCE [LARGE SCALE GENOMIC DNA]</scope>
    <source>
        <strain evidence="11 12">BN130099</strain>
    </source>
</reference>
<dbReference type="GO" id="GO:0020037">
    <property type="term" value="F:heme binding"/>
    <property type="evidence" value="ECO:0007669"/>
    <property type="project" value="InterPro"/>
</dbReference>
<dbReference type="InterPro" id="IPR018028">
    <property type="entry name" value="Catalase"/>
</dbReference>
<gene>
    <name evidence="11" type="ORF">F0U44_00965</name>
</gene>
<evidence type="ECO:0000256" key="8">
    <source>
        <dbReference type="PIRSR" id="PIRSR000296-1"/>
    </source>
</evidence>
<dbReference type="SMART" id="SM01060">
    <property type="entry name" value="Catalase"/>
    <property type="match status" value="1"/>
</dbReference>
<dbReference type="AlphaFoldDB" id="A0A5B1LKF2"/>
<dbReference type="PIRSF" id="PIRSF000296">
    <property type="entry name" value="SrpA"/>
    <property type="match status" value="1"/>
</dbReference>
<dbReference type="EC" id="1.11.1.-" evidence="7"/>
<evidence type="ECO:0000256" key="7">
    <source>
        <dbReference type="PIRNR" id="PIRNR000296"/>
    </source>
</evidence>
<proteinExistence type="inferred from homology"/>